<keyword evidence="2" id="KW-1185">Reference proteome</keyword>
<sequence length="123" mass="13723">MISCRIAQVTNQELVLMLAQQDFIFIDEEPFVFHSNFHFLSKPPVSEAIGRTDVIFAFHVSTHKDELILQVHSLVTHEHGVVGPPKGSVQISVRRRSYDGAGGLAYVTTSTIFDGRSLWLATI</sequence>
<reference evidence="1" key="2">
    <citation type="submission" date="2022-01" db="EMBL/GenBank/DDBJ databases">
        <authorList>
            <person name="Yamashiro T."/>
            <person name="Shiraishi A."/>
            <person name="Satake H."/>
            <person name="Nakayama K."/>
        </authorList>
    </citation>
    <scope>NUCLEOTIDE SEQUENCE</scope>
</reference>
<protein>
    <submittedName>
        <fullName evidence="1">Uncharacterized protein</fullName>
    </submittedName>
</protein>
<accession>A0ABQ5FWZ9</accession>
<name>A0ABQ5FWZ9_9ASTR</name>
<dbReference type="EMBL" id="BQNB010017802">
    <property type="protein sequence ID" value="GJT67380.1"/>
    <property type="molecule type" value="Genomic_DNA"/>
</dbReference>
<dbReference type="Proteomes" id="UP001151760">
    <property type="component" value="Unassembled WGS sequence"/>
</dbReference>
<evidence type="ECO:0000313" key="1">
    <source>
        <dbReference type="EMBL" id="GJT67380.1"/>
    </source>
</evidence>
<proteinExistence type="predicted"/>
<reference evidence="1" key="1">
    <citation type="journal article" date="2022" name="Int. J. Mol. Sci.">
        <title>Draft Genome of Tanacetum Coccineum: Genomic Comparison of Closely Related Tanacetum-Family Plants.</title>
        <authorList>
            <person name="Yamashiro T."/>
            <person name="Shiraishi A."/>
            <person name="Nakayama K."/>
            <person name="Satake H."/>
        </authorList>
    </citation>
    <scope>NUCLEOTIDE SEQUENCE</scope>
</reference>
<comment type="caution">
    <text evidence="1">The sequence shown here is derived from an EMBL/GenBank/DDBJ whole genome shotgun (WGS) entry which is preliminary data.</text>
</comment>
<gene>
    <name evidence="1" type="ORF">Tco_1018860</name>
</gene>
<organism evidence="1 2">
    <name type="scientific">Tanacetum coccineum</name>
    <dbReference type="NCBI Taxonomy" id="301880"/>
    <lineage>
        <taxon>Eukaryota</taxon>
        <taxon>Viridiplantae</taxon>
        <taxon>Streptophyta</taxon>
        <taxon>Embryophyta</taxon>
        <taxon>Tracheophyta</taxon>
        <taxon>Spermatophyta</taxon>
        <taxon>Magnoliopsida</taxon>
        <taxon>eudicotyledons</taxon>
        <taxon>Gunneridae</taxon>
        <taxon>Pentapetalae</taxon>
        <taxon>asterids</taxon>
        <taxon>campanulids</taxon>
        <taxon>Asterales</taxon>
        <taxon>Asteraceae</taxon>
        <taxon>Asteroideae</taxon>
        <taxon>Anthemideae</taxon>
        <taxon>Anthemidinae</taxon>
        <taxon>Tanacetum</taxon>
    </lineage>
</organism>
<evidence type="ECO:0000313" key="2">
    <source>
        <dbReference type="Proteomes" id="UP001151760"/>
    </source>
</evidence>